<dbReference type="CDD" id="cd05831">
    <property type="entry name" value="Ribosomal_P1"/>
    <property type="match status" value="1"/>
</dbReference>
<accession>A0A540KJF5</accession>
<dbReference type="Gene3D" id="1.10.10.1410">
    <property type="match status" value="1"/>
</dbReference>
<gene>
    <name evidence="6" type="ORF">C1H46_040129</name>
</gene>
<evidence type="ECO:0000256" key="1">
    <source>
        <dbReference type="ARBA" id="ARBA00005436"/>
    </source>
</evidence>
<protein>
    <submittedName>
        <fullName evidence="6">Uncharacterized protein</fullName>
    </submittedName>
</protein>
<keyword evidence="4" id="KW-0687">Ribonucleoprotein</keyword>
<evidence type="ECO:0000256" key="3">
    <source>
        <dbReference type="ARBA" id="ARBA00022980"/>
    </source>
</evidence>
<evidence type="ECO:0000313" key="6">
    <source>
        <dbReference type="EMBL" id="TQD74334.1"/>
    </source>
</evidence>
<dbReference type="EMBL" id="VIEB01001193">
    <property type="protein sequence ID" value="TQD74334.1"/>
    <property type="molecule type" value="Genomic_DNA"/>
</dbReference>
<evidence type="ECO:0000256" key="5">
    <source>
        <dbReference type="SAM" id="MobiDB-lite"/>
    </source>
</evidence>
<comment type="caution">
    <text evidence="6">The sequence shown here is derived from an EMBL/GenBank/DDBJ whole genome shotgun (WGS) entry which is preliminary data.</text>
</comment>
<evidence type="ECO:0000256" key="2">
    <source>
        <dbReference type="ARBA" id="ARBA00011266"/>
    </source>
</evidence>
<organism evidence="6 7">
    <name type="scientific">Malus baccata</name>
    <name type="common">Siberian crab apple</name>
    <name type="synonym">Pyrus baccata</name>
    <dbReference type="NCBI Taxonomy" id="106549"/>
    <lineage>
        <taxon>Eukaryota</taxon>
        <taxon>Viridiplantae</taxon>
        <taxon>Streptophyta</taxon>
        <taxon>Embryophyta</taxon>
        <taxon>Tracheophyta</taxon>
        <taxon>Spermatophyta</taxon>
        <taxon>Magnoliopsida</taxon>
        <taxon>eudicotyledons</taxon>
        <taxon>Gunneridae</taxon>
        <taxon>Pentapetalae</taxon>
        <taxon>rosids</taxon>
        <taxon>fabids</taxon>
        <taxon>Rosales</taxon>
        <taxon>Rosaceae</taxon>
        <taxon>Amygdaloideae</taxon>
        <taxon>Maleae</taxon>
        <taxon>Malus</taxon>
    </lineage>
</organism>
<keyword evidence="7" id="KW-1185">Reference proteome</keyword>
<keyword evidence="3" id="KW-0689">Ribosomal protein</keyword>
<dbReference type="InterPro" id="IPR038716">
    <property type="entry name" value="P1/P2_N_sf"/>
</dbReference>
<dbReference type="GO" id="GO:0003735">
    <property type="term" value="F:structural constituent of ribosome"/>
    <property type="evidence" value="ECO:0007669"/>
    <property type="project" value="TreeGrafter"/>
</dbReference>
<name>A0A540KJF5_MALBA</name>
<dbReference type="GO" id="GO:0030295">
    <property type="term" value="F:protein kinase activator activity"/>
    <property type="evidence" value="ECO:0007669"/>
    <property type="project" value="TreeGrafter"/>
</dbReference>
<reference evidence="6 7" key="1">
    <citation type="journal article" date="2019" name="G3 (Bethesda)">
        <title>Sequencing of a Wild Apple (Malus baccata) Genome Unravels the Differences Between Cultivated and Wild Apple Species Regarding Disease Resistance and Cold Tolerance.</title>
        <authorList>
            <person name="Chen X."/>
        </authorList>
    </citation>
    <scope>NUCLEOTIDE SEQUENCE [LARGE SCALE GENOMIC DNA]</scope>
    <source>
        <strain evidence="7">cv. Shandingzi</strain>
        <tissue evidence="6">Leaves</tissue>
    </source>
</reference>
<dbReference type="STRING" id="106549.A0A540KJF5"/>
<feature type="region of interest" description="Disordered" evidence="5">
    <location>
        <begin position="1"/>
        <end position="22"/>
    </location>
</feature>
<dbReference type="GO" id="GO:0022625">
    <property type="term" value="C:cytosolic large ribosomal subunit"/>
    <property type="evidence" value="ECO:0007669"/>
    <property type="project" value="TreeGrafter"/>
</dbReference>
<sequence length="95" mass="10510">MVDMLNEGSIDRGFGGGQGFGVRKRNQDNLFPRISQELGCERWASSSIDRALVRNPHDEGIPITAEKIATLVKAANVPVEPYWPGLFTKLAKKKN</sequence>
<dbReference type="GO" id="GO:0002181">
    <property type="term" value="P:cytoplasmic translation"/>
    <property type="evidence" value="ECO:0007669"/>
    <property type="project" value="TreeGrafter"/>
</dbReference>
<comment type="subunit">
    <text evidence="2">P1 and P2 exist as dimers at the large ribosomal subunit.</text>
</comment>
<dbReference type="PANTHER" id="PTHR45696:SF10">
    <property type="entry name" value="LARGE RIBOSOMAL SUBUNIT PROTEIN P1"/>
    <property type="match status" value="1"/>
</dbReference>
<proteinExistence type="inferred from homology"/>
<evidence type="ECO:0000313" key="7">
    <source>
        <dbReference type="Proteomes" id="UP000315295"/>
    </source>
</evidence>
<comment type="similarity">
    <text evidence="1">Belongs to the eukaryotic ribosomal protein P1/P2 family.</text>
</comment>
<dbReference type="PANTHER" id="PTHR45696">
    <property type="entry name" value="60S ACIDIC RIBOSOMAL PROTEIN P1"/>
    <property type="match status" value="1"/>
</dbReference>
<dbReference type="FunFam" id="1.10.10.1410:FF:000002">
    <property type="entry name" value="60S acidic ribosomal protein P2"/>
    <property type="match status" value="1"/>
</dbReference>
<dbReference type="Proteomes" id="UP000315295">
    <property type="component" value="Unassembled WGS sequence"/>
</dbReference>
<dbReference type="AlphaFoldDB" id="A0A540KJF5"/>
<dbReference type="GO" id="GO:0043021">
    <property type="term" value="F:ribonucleoprotein complex binding"/>
    <property type="evidence" value="ECO:0007669"/>
    <property type="project" value="TreeGrafter"/>
</dbReference>
<evidence type="ECO:0000256" key="4">
    <source>
        <dbReference type="ARBA" id="ARBA00023274"/>
    </source>
</evidence>